<evidence type="ECO:0000256" key="1">
    <source>
        <dbReference type="SAM" id="SignalP"/>
    </source>
</evidence>
<keyword evidence="1" id="KW-0732">Signal</keyword>
<comment type="caution">
    <text evidence="2">The sequence shown here is derived from an EMBL/GenBank/DDBJ whole genome shotgun (WGS) entry which is preliminary data.</text>
</comment>
<feature type="chain" id="PRO_5040780595" evidence="1">
    <location>
        <begin position="24"/>
        <end position="231"/>
    </location>
</feature>
<proteinExistence type="predicted"/>
<reference evidence="2" key="1">
    <citation type="submission" date="2022-01" db="EMBL/GenBank/DDBJ databases">
        <title>Genome sequencing of Zunongwangia sp. M21534 genome.</title>
        <authorList>
            <person name="Chen Y."/>
            <person name="Dong C."/>
            <person name="Shao Z."/>
        </authorList>
    </citation>
    <scope>NUCLEOTIDE SEQUENCE</scope>
    <source>
        <strain evidence="2">MCCC M21534</strain>
    </source>
</reference>
<gene>
    <name evidence="2" type="ORF">L1967_08490</name>
</gene>
<dbReference type="RefSeq" id="WP_249601243.1">
    <property type="nucleotide sequence ID" value="NZ_JAKHSK010000010.1"/>
</dbReference>
<dbReference type="Proteomes" id="UP001139521">
    <property type="component" value="Unassembled WGS sequence"/>
</dbReference>
<keyword evidence="3" id="KW-1185">Reference proteome</keyword>
<dbReference type="AlphaFoldDB" id="A0A9X1ZQM6"/>
<protein>
    <submittedName>
        <fullName evidence="2">Uncharacterized protein</fullName>
    </submittedName>
</protein>
<evidence type="ECO:0000313" key="2">
    <source>
        <dbReference type="EMBL" id="MCL6218331.1"/>
    </source>
</evidence>
<feature type="signal peptide" evidence="1">
    <location>
        <begin position="1"/>
        <end position="23"/>
    </location>
</feature>
<evidence type="ECO:0000313" key="3">
    <source>
        <dbReference type="Proteomes" id="UP001139521"/>
    </source>
</evidence>
<dbReference type="EMBL" id="JAKHSK010000010">
    <property type="protein sequence ID" value="MCL6218331.1"/>
    <property type="molecule type" value="Genomic_DNA"/>
</dbReference>
<sequence length="231" mass="26325">MKKIKNFVVSAILIFSLSSLVNAQTSLGSSNLADGVKVMRSNRNSTPFLMKEFKVGYGVYENGEMTTPQKINYDAYGNSLVYKDAGSGQTLKMLDSQFVGFIIKSEEGDVIFAKIEGNEFDKTKDDQRYYQLASPPSKAVIIEYKKEFDDPNANGWTSSQNNTKTGEYDMDTKYYILNKNKKYEEVKLKEKSVIKVYKDKKDKIEKYIEDNNIDIESPADMVPVVEYYLSL</sequence>
<organism evidence="2 3">
    <name type="scientific">Zunongwangia pacifica</name>
    <dbReference type="NCBI Taxonomy" id="2911062"/>
    <lineage>
        <taxon>Bacteria</taxon>
        <taxon>Pseudomonadati</taxon>
        <taxon>Bacteroidota</taxon>
        <taxon>Flavobacteriia</taxon>
        <taxon>Flavobacteriales</taxon>
        <taxon>Flavobacteriaceae</taxon>
        <taxon>Zunongwangia</taxon>
    </lineage>
</organism>
<accession>A0A9X1ZQM6</accession>
<name>A0A9X1ZQM6_9FLAO</name>